<evidence type="ECO:0000256" key="4">
    <source>
        <dbReference type="ARBA" id="ARBA00022833"/>
    </source>
</evidence>
<dbReference type="GO" id="GO:0046872">
    <property type="term" value="F:metal ion binding"/>
    <property type="evidence" value="ECO:0007669"/>
    <property type="project" value="UniProtKB-KW"/>
</dbReference>
<organism evidence="6 7">
    <name type="scientific">Cladophialophora bantiana (strain ATCC 10958 / CBS 173.52 / CDC B-1940 / NIH 8579)</name>
    <name type="common">Xylohypha bantiana</name>
    <dbReference type="NCBI Taxonomy" id="1442370"/>
    <lineage>
        <taxon>Eukaryota</taxon>
        <taxon>Fungi</taxon>
        <taxon>Dikarya</taxon>
        <taxon>Ascomycota</taxon>
        <taxon>Pezizomycotina</taxon>
        <taxon>Eurotiomycetes</taxon>
        <taxon>Chaetothyriomycetidae</taxon>
        <taxon>Chaetothyriales</taxon>
        <taxon>Herpotrichiellaceae</taxon>
        <taxon>Cladophialophora</taxon>
    </lineage>
</organism>
<keyword evidence="4" id="KW-0862">Zinc</keyword>
<dbReference type="SUPFAM" id="SSF56281">
    <property type="entry name" value="Metallo-hydrolase/oxidoreductase"/>
    <property type="match status" value="1"/>
</dbReference>
<feature type="domain" description="Metallo-beta-lactamase" evidence="5">
    <location>
        <begin position="49"/>
        <end position="265"/>
    </location>
</feature>
<evidence type="ECO:0000256" key="1">
    <source>
        <dbReference type="ARBA" id="ARBA00007749"/>
    </source>
</evidence>
<evidence type="ECO:0000313" key="6">
    <source>
        <dbReference type="EMBL" id="KIW98236.1"/>
    </source>
</evidence>
<dbReference type="InterPro" id="IPR036866">
    <property type="entry name" value="RibonucZ/Hydroxyglut_hydro"/>
</dbReference>
<dbReference type="PANTHER" id="PTHR42978">
    <property type="entry name" value="QUORUM-QUENCHING LACTONASE YTNP-RELATED-RELATED"/>
    <property type="match status" value="1"/>
</dbReference>
<dbReference type="PANTHER" id="PTHR42978:SF5">
    <property type="entry name" value="METALLO-BETA-LACTAMASE DOMAIN-CONTAINING PROTEIN"/>
    <property type="match status" value="1"/>
</dbReference>
<dbReference type="Gene3D" id="3.60.15.10">
    <property type="entry name" value="Ribonuclease Z/Hydroxyacylglutathione hydrolase-like"/>
    <property type="match status" value="1"/>
</dbReference>
<protein>
    <recommendedName>
        <fullName evidence="5">Metallo-beta-lactamase domain-containing protein</fullName>
    </recommendedName>
</protein>
<dbReference type="VEuPathDB" id="FungiDB:Z519_01820"/>
<keyword evidence="7" id="KW-1185">Reference proteome</keyword>
<evidence type="ECO:0000256" key="2">
    <source>
        <dbReference type="ARBA" id="ARBA00022723"/>
    </source>
</evidence>
<dbReference type="Pfam" id="PF00753">
    <property type="entry name" value="Lactamase_B"/>
    <property type="match status" value="1"/>
</dbReference>
<keyword evidence="3" id="KW-0378">Hydrolase</keyword>
<accession>A0A0D2F822</accession>
<reference evidence="6" key="1">
    <citation type="submission" date="2015-01" db="EMBL/GenBank/DDBJ databases">
        <title>The Genome Sequence of Cladophialophora bantiana CBS 173.52.</title>
        <authorList>
            <consortium name="The Broad Institute Genomics Platform"/>
            <person name="Cuomo C."/>
            <person name="de Hoog S."/>
            <person name="Gorbushina A."/>
            <person name="Stielow B."/>
            <person name="Teixiera M."/>
            <person name="Abouelleil A."/>
            <person name="Chapman S.B."/>
            <person name="Priest M."/>
            <person name="Young S.K."/>
            <person name="Wortman J."/>
            <person name="Nusbaum C."/>
            <person name="Birren B."/>
        </authorList>
    </citation>
    <scope>NUCLEOTIDE SEQUENCE [LARGE SCALE GENOMIC DNA]</scope>
    <source>
        <strain evidence="6">CBS 173.52</strain>
    </source>
</reference>
<sequence>MAPQPEFRIPGGSAASVKIIDTTSLISKVNFVHTLGPAIEGVPYVPDCPVWSFLIENAEGRKALFDLGTRKDWKNLAPIVSNRLIKMGWEITVEKNITEILEENGFSLEGFEAVIWSHYHWDHIGNPALFPKNVALVVGPGFNDEFMPGYPAREDSILLESDYEGRKLIEIDFQGPRSSKIGQMDAYDFFGDGSFYLLDAPGHTVAHICGLVRTSCNPDTFILMGADSVHDGGELRPSQFLPIPENINLRQFLPASIQNTICPGHVLEDIQRSRGRQANEPFFTGNIAYDLPALIQTIEKLQHADAQKDVFFIYAHDRTIMDVVDFFPRQVNDWKSKGWAEQVKWAFLKEYWQGLKLDKLKAS</sequence>
<evidence type="ECO:0000256" key="3">
    <source>
        <dbReference type="ARBA" id="ARBA00022801"/>
    </source>
</evidence>
<proteinExistence type="inferred from homology"/>
<dbReference type="OrthoDB" id="10250730at2759"/>
<comment type="similarity">
    <text evidence="1">Belongs to the metallo-beta-lactamase superfamily.</text>
</comment>
<dbReference type="CDD" id="cd07730">
    <property type="entry name" value="metallo-hydrolase-like_MBL-fold"/>
    <property type="match status" value="1"/>
</dbReference>
<dbReference type="SMART" id="SM00849">
    <property type="entry name" value="Lactamase_B"/>
    <property type="match status" value="1"/>
</dbReference>
<dbReference type="RefSeq" id="XP_016624905.1">
    <property type="nucleotide sequence ID" value="XM_016759577.1"/>
</dbReference>
<dbReference type="InterPro" id="IPR001279">
    <property type="entry name" value="Metallo-B-lactamas"/>
</dbReference>
<dbReference type="InterPro" id="IPR051013">
    <property type="entry name" value="MBL_superfamily_lactonases"/>
</dbReference>
<keyword evidence="2" id="KW-0479">Metal-binding</keyword>
<dbReference type="AlphaFoldDB" id="A0A0D2F822"/>
<gene>
    <name evidence="6" type="ORF">Z519_01820</name>
</gene>
<dbReference type="GeneID" id="27694748"/>
<evidence type="ECO:0000313" key="7">
    <source>
        <dbReference type="Proteomes" id="UP000053789"/>
    </source>
</evidence>
<dbReference type="HOGENOM" id="CLU_030571_1_0_1"/>
<dbReference type="Proteomes" id="UP000053789">
    <property type="component" value="Unassembled WGS sequence"/>
</dbReference>
<dbReference type="EMBL" id="KN846981">
    <property type="protein sequence ID" value="KIW98236.1"/>
    <property type="molecule type" value="Genomic_DNA"/>
</dbReference>
<dbReference type="GO" id="GO:0016787">
    <property type="term" value="F:hydrolase activity"/>
    <property type="evidence" value="ECO:0007669"/>
    <property type="project" value="UniProtKB-KW"/>
</dbReference>
<evidence type="ECO:0000259" key="5">
    <source>
        <dbReference type="SMART" id="SM00849"/>
    </source>
</evidence>
<name>A0A0D2F822_CLAB1</name>